<feature type="signal peptide" evidence="6">
    <location>
        <begin position="1"/>
        <end position="20"/>
    </location>
</feature>
<evidence type="ECO:0000256" key="1">
    <source>
        <dbReference type="ARBA" id="ARBA00022669"/>
    </source>
</evidence>
<dbReference type="GO" id="GO:0005576">
    <property type="term" value="C:extracellular region"/>
    <property type="evidence" value="ECO:0007669"/>
    <property type="project" value="InterPro"/>
</dbReference>
<keyword evidence="4" id="KW-1015">Disulfide bond</keyword>
<evidence type="ECO:0000313" key="8">
    <source>
        <dbReference type="Proteomes" id="UP000515163"/>
    </source>
</evidence>
<feature type="domain" description="Chitin-binding type-2" evidence="7">
    <location>
        <begin position="49"/>
        <end position="105"/>
    </location>
</feature>
<evidence type="ECO:0000256" key="6">
    <source>
        <dbReference type="SAM" id="SignalP"/>
    </source>
</evidence>
<sequence length="112" mass="12454">MKAVLLCVLIIALLVEDSLSKPILRIGVNRKPNRGHSGWLGGHKVKQNKRFCKRKPSGLYPDPENCYGFIQCSYGKAHYRDCPAGLKFDPTLSVCNWATMVDCENEGSGDLD</sequence>
<dbReference type="SUPFAM" id="SSF57625">
    <property type="entry name" value="Invertebrate chitin-binding proteins"/>
    <property type="match status" value="1"/>
</dbReference>
<dbReference type="InterPro" id="IPR051940">
    <property type="entry name" value="Chitin_bind-dev_reg"/>
</dbReference>
<proteinExistence type="predicted"/>
<dbReference type="OrthoDB" id="5946756at2759"/>
<dbReference type="SMART" id="SM00494">
    <property type="entry name" value="ChtBD2"/>
    <property type="match status" value="1"/>
</dbReference>
<dbReference type="InterPro" id="IPR002557">
    <property type="entry name" value="Chitin-bd_dom"/>
</dbReference>
<keyword evidence="3" id="KW-0677">Repeat</keyword>
<dbReference type="GO" id="GO:0008061">
    <property type="term" value="F:chitin binding"/>
    <property type="evidence" value="ECO:0007669"/>
    <property type="project" value="UniProtKB-KW"/>
</dbReference>
<evidence type="ECO:0000256" key="5">
    <source>
        <dbReference type="ARBA" id="ARBA00023180"/>
    </source>
</evidence>
<dbReference type="PANTHER" id="PTHR23301:SF0">
    <property type="entry name" value="CHITIN-BINDING TYPE-2 DOMAIN-CONTAINING PROTEIN-RELATED"/>
    <property type="match status" value="1"/>
</dbReference>
<dbReference type="GeneID" id="116302397"/>
<evidence type="ECO:0000256" key="2">
    <source>
        <dbReference type="ARBA" id="ARBA00022729"/>
    </source>
</evidence>
<feature type="chain" id="PRO_5027665261" evidence="6">
    <location>
        <begin position="21"/>
        <end position="112"/>
    </location>
</feature>
<dbReference type="PANTHER" id="PTHR23301">
    <property type="entry name" value="CHITIN BINDING PERITROPHIN-A"/>
    <property type="match status" value="1"/>
</dbReference>
<keyword evidence="2 6" id="KW-0732">Signal</keyword>
<evidence type="ECO:0000313" key="9">
    <source>
        <dbReference type="RefSeq" id="XP_031567545.1"/>
    </source>
</evidence>
<accession>A0A6P8ILK5</accession>
<dbReference type="Gene3D" id="3.20.20.80">
    <property type="entry name" value="Glycosidases"/>
    <property type="match status" value="1"/>
</dbReference>
<reference evidence="9" key="1">
    <citation type="submission" date="2025-08" db="UniProtKB">
        <authorList>
            <consortium name="RefSeq"/>
        </authorList>
    </citation>
    <scope>IDENTIFICATION</scope>
    <source>
        <tissue evidence="9">Tentacle</tissue>
    </source>
</reference>
<name>A0A6P8ILK5_ACTTE</name>
<evidence type="ECO:0000259" key="7">
    <source>
        <dbReference type="PROSITE" id="PS50940"/>
    </source>
</evidence>
<evidence type="ECO:0000256" key="3">
    <source>
        <dbReference type="ARBA" id="ARBA00022737"/>
    </source>
</evidence>
<keyword evidence="5" id="KW-0325">Glycoprotein</keyword>
<organism evidence="8 9">
    <name type="scientific">Actinia tenebrosa</name>
    <name type="common">Australian red waratah sea anemone</name>
    <dbReference type="NCBI Taxonomy" id="6105"/>
    <lineage>
        <taxon>Eukaryota</taxon>
        <taxon>Metazoa</taxon>
        <taxon>Cnidaria</taxon>
        <taxon>Anthozoa</taxon>
        <taxon>Hexacorallia</taxon>
        <taxon>Actiniaria</taxon>
        <taxon>Actiniidae</taxon>
        <taxon>Actinia</taxon>
    </lineage>
</organism>
<dbReference type="AlphaFoldDB" id="A0A6P8ILK5"/>
<dbReference type="Pfam" id="PF01607">
    <property type="entry name" value="CBM_14"/>
    <property type="match status" value="1"/>
</dbReference>
<keyword evidence="1" id="KW-0147">Chitin-binding</keyword>
<evidence type="ECO:0000256" key="4">
    <source>
        <dbReference type="ARBA" id="ARBA00023157"/>
    </source>
</evidence>
<dbReference type="KEGG" id="aten:116302397"/>
<dbReference type="PROSITE" id="PS50940">
    <property type="entry name" value="CHIT_BIND_II"/>
    <property type="match status" value="1"/>
</dbReference>
<dbReference type="InterPro" id="IPR036508">
    <property type="entry name" value="Chitin-bd_dom_sf"/>
</dbReference>
<keyword evidence="8" id="KW-1185">Reference proteome</keyword>
<gene>
    <name evidence="9" type="primary">LOC116302397</name>
</gene>
<dbReference type="Proteomes" id="UP000515163">
    <property type="component" value="Unplaced"/>
</dbReference>
<dbReference type="InParanoid" id="A0A6P8ILK5"/>
<protein>
    <submittedName>
        <fullName evidence="9">Chondroitin proteoglycan-2-like</fullName>
    </submittedName>
</protein>
<dbReference type="RefSeq" id="XP_031567545.1">
    <property type="nucleotide sequence ID" value="XM_031711685.1"/>
</dbReference>